<dbReference type="CDD" id="cd06588">
    <property type="entry name" value="PhnB_like"/>
    <property type="match status" value="1"/>
</dbReference>
<gene>
    <name evidence="2" type="ORF">ABG79_00002</name>
</gene>
<dbReference type="InterPro" id="IPR029068">
    <property type="entry name" value="Glyas_Bleomycin-R_OHBP_Dase"/>
</dbReference>
<dbReference type="SUPFAM" id="SSF54593">
    <property type="entry name" value="Glyoxalase/Bleomycin resistance protein/Dihydroxybiphenyl dioxygenase"/>
    <property type="match status" value="1"/>
</dbReference>
<dbReference type="PATRIC" id="fig|908809.3.peg.3"/>
<feature type="domain" description="Glyoxalase/fosfomycin resistance/dioxygenase" evidence="1">
    <location>
        <begin position="8"/>
        <end position="124"/>
    </location>
</feature>
<organism evidence="2 3">
    <name type="scientific">Caloramator mitchellensis</name>
    <dbReference type="NCBI Taxonomy" id="908809"/>
    <lineage>
        <taxon>Bacteria</taxon>
        <taxon>Bacillati</taxon>
        <taxon>Bacillota</taxon>
        <taxon>Clostridia</taxon>
        <taxon>Eubacteriales</taxon>
        <taxon>Clostridiaceae</taxon>
        <taxon>Caloramator</taxon>
    </lineage>
</organism>
<sequence>MKRITPNISVENCNEALEFYRDVFGGEIKNVQHANNIEMFKGQEGKIIHSELHVNENCIFYFVDFLGNKSIGNNVQLILELNDFEEIQKIYDKLKEEGNVIFELQKTFWGAFHAVVVDKYGVSWGLNYMEMK</sequence>
<dbReference type="RefSeq" id="WP_057975818.1">
    <property type="nucleotide sequence ID" value="NZ_LKHP01000001.1"/>
</dbReference>
<keyword evidence="3" id="KW-1185">Reference proteome</keyword>
<evidence type="ECO:0000313" key="3">
    <source>
        <dbReference type="Proteomes" id="UP000052015"/>
    </source>
</evidence>
<dbReference type="Gene3D" id="3.10.180.10">
    <property type="entry name" value="2,3-Dihydroxybiphenyl 1,2-Dioxygenase, domain 1"/>
    <property type="match status" value="1"/>
</dbReference>
<dbReference type="InterPro" id="IPR004360">
    <property type="entry name" value="Glyas_Fos-R_dOase_dom"/>
</dbReference>
<dbReference type="Proteomes" id="UP000052015">
    <property type="component" value="Unassembled WGS sequence"/>
</dbReference>
<dbReference type="PANTHER" id="PTHR33990:SF1">
    <property type="entry name" value="PROTEIN YJDN"/>
    <property type="match status" value="1"/>
</dbReference>
<dbReference type="AlphaFoldDB" id="A0A0R3JZX9"/>
<proteinExistence type="predicted"/>
<evidence type="ECO:0000313" key="2">
    <source>
        <dbReference type="EMBL" id="KRQ87837.1"/>
    </source>
</evidence>
<name>A0A0R3JZX9_CALMK</name>
<dbReference type="InterPro" id="IPR028973">
    <property type="entry name" value="PhnB-like"/>
</dbReference>
<reference evidence="2 3" key="1">
    <citation type="submission" date="2015-09" db="EMBL/GenBank/DDBJ databases">
        <title>Draft genome sequence of a Caloramator mitchellensis, a moderate thermophile from the Great Artesian Basin of Australia.</title>
        <authorList>
            <person name="Patel B.K."/>
        </authorList>
    </citation>
    <scope>NUCLEOTIDE SEQUENCE [LARGE SCALE GENOMIC DNA]</scope>
    <source>
        <strain evidence="2 3">VF08</strain>
    </source>
</reference>
<dbReference type="OrthoDB" id="9795306at2"/>
<dbReference type="STRING" id="908809.ABG79_00002"/>
<dbReference type="EMBL" id="LKHP01000001">
    <property type="protein sequence ID" value="KRQ87837.1"/>
    <property type="molecule type" value="Genomic_DNA"/>
</dbReference>
<dbReference type="PANTHER" id="PTHR33990">
    <property type="entry name" value="PROTEIN YJDN-RELATED"/>
    <property type="match status" value="1"/>
</dbReference>
<evidence type="ECO:0000259" key="1">
    <source>
        <dbReference type="Pfam" id="PF00903"/>
    </source>
</evidence>
<accession>A0A0R3JZX9</accession>
<dbReference type="Pfam" id="PF00903">
    <property type="entry name" value="Glyoxalase"/>
    <property type="match status" value="1"/>
</dbReference>
<comment type="caution">
    <text evidence="2">The sequence shown here is derived from an EMBL/GenBank/DDBJ whole genome shotgun (WGS) entry which is preliminary data.</text>
</comment>
<protein>
    <recommendedName>
        <fullName evidence="1">Glyoxalase/fosfomycin resistance/dioxygenase domain-containing protein</fullName>
    </recommendedName>
</protein>